<evidence type="ECO:0000313" key="2">
    <source>
        <dbReference type="EMBL" id="MDO8168051.1"/>
    </source>
</evidence>
<proteinExistence type="predicted"/>
<dbReference type="RefSeq" id="WP_304515255.1">
    <property type="nucleotide sequence ID" value="NZ_JAOSID010000003.1"/>
</dbReference>
<dbReference type="Proteomes" id="UP001172036">
    <property type="component" value="Unassembled WGS sequence"/>
</dbReference>
<keyword evidence="1" id="KW-0812">Transmembrane</keyword>
<dbReference type="EMBL" id="JAOSID010000003">
    <property type="protein sequence ID" value="MDO8168051.1"/>
    <property type="molecule type" value="Genomic_DNA"/>
</dbReference>
<comment type="caution">
    <text evidence="2">The sequence shown here is derived from an EMBL/GenBank/DDBJ whole genome shotgun (WGS) entry which is preliminary data.</text>
</comment>
<evidence type="ECO:0008006" key="4">
    <source>
        <dbReference type="Google" id="ProtNLM"/>
    </source>
</evidence>
<evidence type="ECO:0000313" key="3">
    <source>
        <dbReference type="Proteomes" id="UP001172036"/>
    </source>
</evidence>
<sequence>MIQKENFLQTKNGKIIAGAVSGVGLVLIYFVAAWFLNFFPFGNSILTQSSLDKLAQNLKLNDTLSSTSTNTVEQEAAKKAINTLSDACAKIKEALDKHNRSASDDKKIQETTFSKLNDLKTKIDAAKKESDKISDFSASAFLTAYRAIKQNDIQVLINAIQTDASITATDDTKTK</sequence>
<feature type="transmembrane region" description="Helical" evidence="1">
    <location>
        <begin position="15"/>
        <end position="36"/>
    </location>
</feature>
<organism evidence="2 3">
    <name type="scientific">Candidatus Phytoplasma melaleucae</name>
    <dbReference type="NCBI Taxonomy" id="2982630"/>
    <lineage>
        <taxon>Bacteria</taxon>
        <taxon>Bacillati</taxon>
        <taxon>Mycoplasmatota</taxon>
        <taxon>Mollicutes</taxon>
        <taxon>Acholeplasmatales</taxon>
        <taxon>Acholeplasmataceae</taxon>
        <taxon>Candidatus Phytoplasma</taxon>
    </lineage>
</organism>
<accession>A0ABT9DEP0</accession>
<keyword evidence="1" id="KW-0472">Membrane</keyword>
<keyword evidence="1" id="KW-1133">Transmembrane helix</keyword>
<protein>
    <recommendedName>
        <fullName evidence="4">Immunodominant membrane protein</fullName>
    </recommendedName>
</protein>
<gene>
    <name evidence="2" type="ORF">OC680_00950</name>
</gene>
<reference evidence="2 3" key="1">
    <citation type="journal article" date="2023" name="Int. J. Syst. Evol. Microbiol.">
        <title>The observation of taxonomic boundaries for the 16SrII and 16SrXXV phytoplasmas using genome-based delimitation.</title>
        <authorList>
            <person name="Rodrigues Jardim B."/>
            <person name="Tran-Nguyen L.T.T."/>
            <person name="Gambley C."/>
            <person name="Al-Sadi A.M."/>
            <person name="Al-Subhi A.M."/>
            <person name="Foissac X."/>
            <person name="Salar P."/>
            <person name="Cai H."/>
            <person name="Yang J.Y."/>
            <person name="Davis R."/>
            <person name="Jones L."/>
            <person name="Rodoni B."/>
            <person name="Constable F.E."/>
        </authorList>
    </citation>
    <scope>NUCLEOTIDE SEQUENCE [LARGE SCALE GENOMIC DNA]</scope>
    <source>
        <strain evidence="2">BAWM-155c</strain>
    </source>
</reference>
<evidence type="ECO:0000256" key="1">
    <source>
        <dbReference type="SAM" id="Phobius"/>
    </source>
</evidence>
<name>A0ABT9DEP0_9MOLU</name>
<keyword evidence="3" id="KW-1185">Reference proteome</keyword>